<evidence type="ECO:0000313" key="2">
    <source>
        <dbReference type="EMBL" id="KAK7443528.1"/>
    </source>
</evidence>
<keyword evidence="2" id="KW-0031">Aminopeptidase</keyword>
<dbReference type="EC" id="3.4.11.2" evidence="2"/>
<evidence type="ECO:0000259" key="1">
    <source>
        <dbReference type="Pfam" id="PF11838"/>
    </source>
</evidence>
<organism evidence="2 3">
    <name type="scientific">Marasmiellus scandens</name>
    <dbReference type="NCBI Taxonomy" id="2682957"/>
    <lineage>
        <taxon>Eukaryota</taxon>
        <taxon>Fungi</taxon>
        <taxon>Dikarya</taxon>
        <taxon>Basidiomycota</taxon>
        <taxon>Agaricomycotina</taxon>
        <taxon>Agaricomycetes</taxon>
        <taxon>Agaricomycetidae</taxon>
        <taxon>Agaricales</taxon>
        <taxon>Marasmiineae</taxon>
        <taxon>Omphalotaceae</taxon>
        <taxon>Marasmiellus</taxon>
    </lineage>
</organism>
<proteinExistence type="predicted"/>
<reference evidence="2 3" key="1">
    <citation type="submission" date="2024-01" db="EMBL/GenBank/DDBJ databases">
        <title>A draft genome for the cacao thread blight pathogen Marasmiellus scandens.</title>
        <authorList>
            <person name="Baruah I.K."/>
            <person name="Leung J."/>
            <person name="Bukari Y."/>
            <person name="Amoako-Attah I."/>
            <person name="Meinhardt L.W."/>
            <person name="Bailey B.A."/>
            <person name="Cohen S.P."/>
        </authorList>
    </citation>
    <scope>NUCLEOTIDE SEQUENCE [LARGE SCALE GENOMIC DNA]</scope>
    <source>
        <strain evidence="2 3">GH-19</strain>
    </source>
</reference>
<name>A0ABR1IX73_9AGAR</name>
<dbReference type="Proteomes" id="UP001498398">
    <property type="component" value="Unassembled WGS sequence"/>
</dbReference>
<gene>
    <name evidence="2" type="primary">APE2_4</name>
    <name evidence="2" type="ORF">VKT23_015701</name>
</gene>
<sequence length="76" mass="8368">MYTSDRLSKITAEVAKPNSVFSLEDRIGLINDSMALSKAALTKLSGALTLIDALRQEEEYLVWNRISRNLGNVAAI</sequence>
<dbReference type="Pfam" id="PF11838">
    <property type="entry name" value="ERAP1_C"/>
    <property type="match status" value="1"/>
</dbReference>
<dbReference type="InterPro" id="IPR024571">
    <property type="entry name" value="ERAP1-like_C_dom"/>
</dbReference>
<keyword evidence="3" id="KW-1185">Reference proteome</keyword>
<feature type="domain" description="ERAP1-like C-terminal" evidence="1">
    <location>
        <begin position="2"/>
        <end position="74"/>
    </location>
</feature>
<evidence type="ECO:0000313" key="3">
    <source>
        <dbReference type="Proteomes" id="UP001498398"/>
    </source>
</evidence>
<keyword evidence="2" id="KW-0378">Hydrolase</keyword>
<comment type="caution">
    <text evidence="2">The sequence shown here is derived from an EMBL/GenBank/DDBJ whole genome shotgun (WGS) entry which is preliminary data.</text>
</comment>
<dbReference type="EMBL" id="JBANRG010000054">
    <property type="protein sequence ID" value="KAK7443528.1"/>
    <property type="molecule type" value="Genomic_DNA"/>
</dbReference>
<keyword evidence="2" id="KW-0645">Protease</keyword>
<dbReference type="Gene3D" id="1.10.3480.20">
    <property type="match status" value="1"/>
</dbReference>
<protein>
    <submittedName>
        <fullName evidence="2">Aminopeptidase 2 mitochondrial</fullName>
        <ecNumber evidence="2">3.4.11.2</ecNumber>
    </submittedName>
</protein>
<accession>A0ABR1IX73</accession>
<dbReference type="GO" id="GO:0016285">
    <property type="term" value="F:alanyl aminopeptidase activity"/>
    <property type="evidence" value="ECO:0007669"/>
    <property type="project" value="UniProtKB-EC"/>
</dbReference>